<proteinExistence type="predicted"/>
<keyword evidence="2" id="KW-1185">Reference proteome</keyword>
<sequence>MIATTIKIDGFNKTHINWTDLTWNPWTGCSKVSAGCKFCYIDNIEIQQGKDPKVVKRTSKLTFEKPLKVSTPSIIFTCSMSDFFHHDADEWRKEAWEIIRKTPHHRYQILTKRPERIKECLPNDWCQANYKHVWLGTSVENNETNVIDRIRILREVPCEVRFISFEPLLDDIKLERSQLEGIHWGIIGGESGRYKNGTIPLFREADPQWFRNLRDILKEAGVLVWFKQAGTYIAHKYKMKGKGDQLNQIPSDLRLRERPDF</sequence>
<dbReference type="AlphaFoldDB" id="A0A5B9FTZ8"/>
<dbReference type="OrthoDB" id="9787478at2"/>
<accession>A0A5B9FTZ8</accession>
<gene>
    <name evidence="1" type="ORF">FUA48_05790</name>
</gene>
<dbReference type="KEGG" id="fak:FUA48_05790"/>
<evidence type="ECO:0000313" key="1">
    <source>
        <dbReference type="EMBL" id="QEE49108.1"/>
    </source>
</evidence>
<protein>
    <submittedName>
        <fullName evidence="1">DUF5131 family protein</fullName>
    </submittedName>
</protein>
<dbReference type="RefSeq" id="WP_147582663.1">
    <property type="nucleotide sequence ID" value="NZ_CP042831.1"/>
</dbReference>
<evidence type="ECO:0000313" key="2">
    <source>
        <dbReference type="Proteomes" id="UP000321222"/>
    </source>
</evidence>
<organism evidence="1 2">
    <name type="scientific">Flavobacterium alkalisoli</name>
    <dbReference type="NCBI Taxonomy" id="2602769"/>
    <lineage>
        <taxon>Bacteria</taxon>
        <taxon>Pseudomonadati</taxon>
        <taxon>Bacteroidota</taxon>
        <taxon>Flavobacteriia</taxon>
        <taxon>Flavobacteriales</taxon>
        <taxon>Flavobacteriaceae</taxon>
        <taxon>Flavobacterium</taxon>
    </lineage>
</organism>
<reference evidence="1 2" key="1">
    <citation type="submission" date="2019-08" db="EMBL/GenBank/DDBJ databases">
        <title>Flavobacterium alkalisoli sp. nov., isolated from rhizosphere soil of Suaeda salsa.</title>
        <authorList>
            <person name="Sun J.-Q."/>
            <person name="Xu L."/>
        </authorList>
    </citation>
    <scope>NUCLEOTIDE SEQUENCE [LARGE SCALE GENOMIC DNA]</scope>
    <source>
        <strain evidence="1 2">XS-5</strain>
    </source>
</reference>
<dbReference type="Proteomes" id="UP000321222">
    <property type="component" value="Chromosome"/>
</dbReference>
<dbReference type="EMBL" id="CP042831">
    <property type="protein sequence ID" value="QEE49108.1"/>
    <property type="molecule type" value="Genomic_DNA"/>
</dbReference>
<dbReference type="Pfam" id="PF07505">
    <property type="entry name" value="DUF5131"/>
    <property type="match status" value="1"/>
</dbReference>
<name>A0A5B9FTZ8_9FLAO</name>
<dbReference type="InterPro" id="IPR011101">
    <property type="entry name" value="DUF5131"/>
</dbReference>